<keyword evidence="5 7" id="KW-0040">ANK repeat</keyword>
<dbReference type="SMART" id="SM00248">
    <property type="entry name" value="ANK"/>
    <property type="match status" value="9"/>
</dbReference>
<feature type="transmembrane region" description="Helical" evidence="8">
    <location>
        <begin position="651"/>
        <end position="678"/>
    </location>
</feature>
<dbReference type="PANTHER" id="PTHR24186">
    <property type="entry name" value="PROTEIN PHOSPHATASE 1 REGULATORY SUBUNIT"/>
    <property type="match status" value="1"/>
</dbReference>
<feature type="repeat" description="ANK" evidence="7">
    <location>
        <begin position="438"/>
        <end position="458"/>
    </location>
</feature>
<proteinExistence type="predicted"/>
<keyword evidence="2 8" id="KW-0812">Transmembrane</keyword>
<feature type="domain" description="PGG" evidence="9">
    <location>
        <begin position="567"/>
        <end position="677"/>
    </location>
</feature>
<organism evidence="10 11">
    <name type="scientific">Vitis vinifera</name>
    <name type="common">Grape</name>
    <dbReference type="NCBI Taxonomy" id="29760"/>
    <lineage>
        <taxon>Eukaryota</taxon>
        <taxon>Viridiplantae</taxon>
        <taxon>Streptophyta</taxon>
        <taxon>Embryophyta</taxon>
        <taxon>Tracheophyta</taxon>
        <taxon>Spermatophyta</taxon>
        <taxon>Magnoliopsida</taxon>
        <taxon>eudicotyledons</taxon>
        <taxon>Gunneridae</taxon>
        <taxon>Pentapetalae</taxon>
        <taxon>rosids</taxon>
        <taxon>Vitales</taxon>
        <taxon>Vitaceae</taxon>
        <taxon>Viteae</taxon>
        <taxon>Vitis</taxon>
    </lineage>
</organism>
<keyword evidence="11" id="KW-1185">Reference proteome</keyword>
<dbReference type="Proteomes" id="UP001227230">
    <property type="component" value="Chromosome 14"/>
</dbReference>
<keyword evidence="3" id="KW-0677">Repeat</keyword>
<evidence type="ECO:0000259" key="9">
    <source>
        <dbReference type="Pfam" id="PF13962"/>
    </source>
</evidence>
<evidence type="ECO:0000256" key="3">
    <source>
        <dbReference type="ARBA" id="ARBA00022737"/>
    </source>
</evidence>
<evidence type="ECO:0000313" key="10">
    <source>
        <dbReference type="EMBL" id="WKA03223.1"/>
    </source>
</evidence>
<keyword evidence="4 8" id="KW-1133">Transmembrane helix</keyword>
<dbReference type="InterPro" id="IPR036770">
    <property type="entry name" value="Ankyrin_rpt-contain_sf"/>
</dbReference>
<gene>
    <name evidence="10" type="ORF">VitviT2T_021345</name>
</gene>
<dbReference type="Pfam" id="PF13962">
    <property type="entry name" value="PGG"/>
    <property type="match status" value="1"/>
</dbReference>
<dbReference type="Pfam" id="PF12796">
    <property type="entry name" value="Ank_2"/>
    <property type="match status" value="3"/>
</dbReference>
<dbReference type="Pfam" id="PF00023">
    <property type="entry name" value="Ank"/>
    <property type="match status" value="1"/>
</dbReference>
<name>A0ABY9D8E0_VITVI</name>
<evidence type="ECO:0000256" key="5">
    <source>
        <dbReference type="ARBA" id="ARBA00023043"/>
    </source>
</evidence>
<evidence type="ECO:0000256" key="7">
    <source>
        <dbReference type="PROSITE-ProRule" id="PRU00023"/>
    </source>
</evidence>
<feature type="repeat" description="ANK" evidence="7">
    <location>
        <begin position="179"/>
        <end position="224"/>
    </location>
</feature>
<protein>
    <recommendedName>
        <fullName evidence="9">PGG domain-containing protein</fullName>
    </recommendedName>
</protein>
<dbReference type="InterPro" id="IPR002110">
    <property type="entry name" value="Ankyrin_rpt"/>
</dbReference>
<keyword evidence="6 8" id="KW-0472">Membrane</keyword>
<dbReference type="InterPro" id="IPR026961">
    <property type="entry name" value="PGG_dom"/>
</dbReference>
<evidence type="ECO:0000256" key="6">
    <source>
        <dbReference type="ARBA" id="ARBA00023136"/>
    </source>
</evidence>
<dbReference type="PROSITE" id="PS50297">
    <property type="entry name" value="ANK_REP_REGION"/>
    <property type="match status" value="1"/>
</dbReference>
<dbReference type="Gene3D" id="1.25.40.20">
    <property type="entry name" value="Ankyrin repeat-containing domain"/>
    <property type="match status" value="3"/>
</dbReference>
<comment type="subcellular location">
    <subcellularLocation>
        <location evidence="1">Membrane</location>
        <topology evidence="1">Multi-pass membrane protein</topology>
    </subcellularLocation>
</comment>
<evidence type="ECO:0000256" key="1">
    <source>
        <dbReference type="ARBA" id="ARBA00004141"/>
    </source>
</evidence>
<dbReference type="PROSITE" id="PS50088">
    <property type="entry name" value="ANK_REPEAT"/>
    <property type="match status" value="2"/>
</dbReference>
<dbReference type="SUPFAM" id="SSF48403">
    <property type="entry name" value="Ankyrin repeat"/>
    <property type="match status" value="1"/>
</dbReference>
<evidence type="ECO:0000256" key="4">
    <source>
        <dbReference type="ARBA" id="ARBA00022989"/>
    </source>
</evidence>
<feature type="transmembrane region" description="Helical" evidence="8">
    <location>
        <begin position="617"/>
        <end position="639"/>
    </location>
</feature>
<sequence>MFGIYSGEDAWEERREASSFILSKKEEESISSEIGQSNSESAPDRPWNLRFWVINLVRRRNLAGLAMDCLAYEAARLGKIDFLKNGFNISEVLYQKTIQQKDNLLHIATNFGQVEFAREAIRLNPELLSEANMKGDTPLHTASRTGCPRMVELFISCSEALCDDIENAPRNLLRMVNQEGDTALHVAVRNGHLDTALHAAVKYDHLDVVKLLVKADIELLHMDNKANESPLYLAVERGLFDFTKYMLNKCPKCSHRGTKGLTALHAAVVRTHQGHVHESVVLELLSLARLRWFVYDNFFKLLNRLRGSVSHQTDDIIAILLDKKKDMVTETDIFTWTPLHYAAQLGHLEATRKLLECDKSVAYLWDKEDSSALHIAAKKGYPEIIEEIIKRCPCAYNWVDNKGRTILHVAAQCGKSIVVKYILKEPRWESLINESDNQGNTALHLAAIYGQYNSVRILAGDRRVDKKATNKKYLKATDIVQSNMDLGDIKKFFIMRKLENGGAQQSLERLIVRENTDSTINDNEGPNEGINELELREDRERTSLHASESLCDSNNEVVKKKEITLKYLKDVSNTHLLVATLIATVTFAAGFSLPGGYNEDKPNKGKSVLSTKAVFKVFVITDAMAFYCSTAAVFLHFFASLEQNYHLLRRFTRFSALLTYISLLGMVIAFTSGIYVVLPDSSPTSTTLIVFGCLFLSFYIFGIL</sequence>
<dbReference type="EMBL" id="CP126661">
    <property type="protein sequence ID" value="WKA03223.1"/>
    <property type="molecule type" value="Genomic_DNA"/>
</dbReference>
<feature type="transmembrane region" description="Helical" evidence="8">
    <location>
        <begin position="684"/>
        <end position="703"/>
    </location>
</feature>
<evidence type="ECO:0000313" key="11">
    <source>
        <dbReference type="Proteomes" id="UP001227230"/>
    </source>
</evidence>
<dbReference type="PANTHER" id="PTHR24186:SF50">
    <property type="entry name" value="ANKYRIN REPEAT-CONTAINING PROTEIN ITN1-LIKE ISOFORM X1"/>
    <property type="match status" value="1"/>
</dbReference>
<evidence type="ECO:0000256" key="8">
    <source>
        <dbReference type="SAM" id="Phobius"/>
    </source>
</evidence>
<accession>A0ABY9D8E0</accession>
<reference evidence="10 11" key="1">
    <citation type="journal article" date="2023" name="Hortic Res">
        <title>The complete reference genome for grapevine (Vitis vinifera L.) genetics and breeding.</title>
        <authorList>
            <person name="Shi X."/>
            <person name="Cao S."/>
            <person name="Wang X."/>
            <person name="Huang S."/>
            <person name="Wang Y."/>
            <person name="Liu Z."/>
            <person name="Liu W."/>
            <person name="Leng X."/>
            <person name="Peng Y."/>
            <person name="Wang N."/>
            <person name="Wang Y."/>
            <person name="Ma Z."/>
            <person name="Xu X."/>
            <person name="Zhang F."/>
            <person name="Xue H."/>
            <person name="Zhong H."/>
            <person name="Wang Y."/>
            <person name="Zhang K."/>
            <person name="Velt A."/>
            <person name="Avia K."/>
            <person name="Holtgrawe D."/>
            <person name="Grimplet J."/>
            <person name="Matus J.T."/>
            <person name="Ware D."/>
            <person name="Wu X."/>
            <person name="Wang H."/>
            <person name="Liu C."/>
            <person name="Fang Y."/>
            <person name="Rustenholz C."/>
            <person name="Cheng Z."/>
            <person name="Xiao H."/>
            <person name="Zhou Y."/>
        </authorList>
    </citation>
    <scope>NUCLEOTIDE SEQUENCE [LARGE SCALE GENOMIC DNA]</scope>
    <source>
        <strain evidence="11">cv. Pinot noir / PN40024</strain>
        <tissue evidence="10">Leaf</tissue>
    </source>
</reference>
<evidence type="ECO:0000256" key="2">
    <source>
        <dbReference type="ARBA" id="ARBA00022692"/>
    </source>
</evidence>